<evidence type="ECO:0000256" key="1">
    <source>
        <dbReference type="SAM" id="MobiDB-lite"/>
    </source>
</evidence>
<proteinExistence type="predicted"/>
<keyword evidence="2" id="KW-0812">Transmembrane</keyword>
<name>A0A849IE13_9HYPH</name>
<sequence length="152" mass="16027">MSDSLTARSDVPGAPPRPTEPEIIVPAPTPTSAPSQNGSPAAGAAVPTAAPVPAEPLARIEDKTSRIEEKLARSEDALQRVVGRFELATNRMNEVATRAELTAMHGEVSFIARRVRKVPGWTALVGSSVLTAILTAVVVILLLRYFPGALAR</sequence>
<keyword evidence="4" id="KW-1185">Reference proteome</keyword>
<dbReference type="AlphaFoldDB" id="A0A849IE13"/>
<evidence type="ECO:0000256" key="2">
    <source>
        <dbReference type="SAM" id="Phobius"/>
    </source>
</evidence>
<dbReference type="EMBL" id="JABEPP010000005">
    <property type="protein sequence ID" value="NNM74270.1"/>
    <property type="molecule type" value="Genomic_DNA"/>
</dbReference>
<gene>
    <name evidence="3" type="ORF">HJG44_18080</name>
</gene>
<reference evidence="3 4" key="1">
    <citation type="submission" date="2020-04" db="EMBL/GenBank/DDBJ databases">
        <title>Enterovirga sp. isolate from soil.</title>
        <authorList>
            <person name="Chea S."/>
            <person name="Kim D.-U."/>
        </authorList>
    </citation>
    <scope>NUCLEOTIDE SEQUENCE [LARGE SCALE GENOMIC DNA]</scope>
    <source>
        <strain evidence="3 4">DB1703</strain>
    </source>
</reference>
<evidence type="ECO:0000313" key="3">
    <source>
        <dbReference type="EMBL" id="NNM74270.1"/>
    </source>
</evidence>
<keyword evidence="2" id="KW-1133">Transmembrane helix</keyword>
<organism evidence="3 4">
    <name type="scientific">Enterovirga aerilata</name>
    <dbReference type="NCBI Taxonomy" id="2730920"/>
    <lineage>
        <taxon>Bacteria</taxon>
        <taxon>Pseudomonadati</taxon>
        <taxon>Pseudomonadota</taxon>
        <taxon>Alphaproteobacteria</taxon>
        <taxon>Hyphomicrobiales</taxon>
        <taxon>Methylobacteriaceae</taxon>
        <taxon>Enterovirga</taxon>
    </lineage>
</organism>
<accession>A0A849IE13</accession>
<dbReference type="Proteomes" id="UP000564885">
    <property type="component" value="Unassembled WGS sequence"/>
</dbReference>
<feature type="region of interest" description="Disordered" evidence="1">
    <location>
        <begin position="1"/>
        <end position="63"/>
    </location>
</feature>
<protein>
    <submittedName>
        <fullName evidence="3">Uncharacterized protein</fullName>
    </submittedName>
</protein>
<comment type="caution">
    <text evidence="3">The sequence shown here is derived from an EMBL/GenBank/DDBJ whole genome shotgun (WGS) entry which is preliminary data.</text>
</comment>
<evidence type="ECO:0000313" key="4">
    <source>
        <dbReference type="Proteomes" id="UP000564885"/>
    </source>
</evidence>
<dbReference type="RefSeq" id="WP_171219722.1">
    <property type="nucleotide sequence ID" value="NZ_JABEPP010000005.1"/>
</dbReference>
<feature type="compositionally biased region" description="Polar residues" evidence="1">
    <location>
        <begin position="30"/>
        <end position="39"/>
    </location>
</feature>
<keyword evidence="2" id="KW-0472">Membrane</keyword>
<feature type="transmembrane region" description="Helical" evidence="2">
    <location>
        <begin position="121"/>
        <end position="146"/>
    </location>
</feature>
<feature type="compositionally biased region" description="Low complexity" evidence="1">
    <location>
        <begin position="40"/>
        <end position="57"/>
    </location>
</feature>